<gene>
    <name evidence="2" type="ORF">NLI96_g1876</name>
</gene>
<feature type="compositionally biased region" description="Basic and acidic residues" evidence="1">
    <location>
        <begin position="54"/>
        <end position="102"/>
    </location>
</feature>
<dbReference type="EMBL" id="JANAWD010000039">
    <property type="protein sequence ID" value="KAJ3489787.1"/>
    <property type="molecule type" value="Genomic_DNA"/>
</dbReference>
<sequence>MTETIAQRPPAMKVGGRRLSTTSRPKPHITSEAKSQSPSDKERPDYPRPAAPEQPHDPQQHPEEDHEEVPPKKEKKGHGALDHERRLQESLYRKAEQNRPTKDLGMSGKNTVGGGGRISQPAGKGIGA</sequence>
<evidence type="ECO:0000313" key="2">
    <source>
        <dbReference type="EMBL" id="KAJ3489787.1"/>
    </source>
</evidence>
<feature type="region of interest" description="Disordered" evidence="1">
    <location>
        <begin position="1"/>
        <end position="128"/>
    </location>
</feature>
<accession>A0AAD5VE22</accession>
<evidence type="ECO:0000256" key="1">
    <source>
        <dbReference type="SAM" id="MobiDB-lite"/>
    </source>
</evidence>
<organism evidence="2 3">
    <name type="scientific">Meripilus lineatus</name>
    <dbReference type="NCBI Taxonomy" id="2056292"/>
    <lineage>
        <taxon>Eukaryota</taxon>
        <taxon>Fungi</taxon>
        <taxon>Dikarya</taxon>
        <taxon>Basidiomycota</taxon>
        <taxon>Agaricomycotina</taxon>
        <taxon>Agaricomycetes</taxon>
        <taxon>Polyporales</taxon>
        <taxon>Meripilaceae</taxon>
        <taxon>Meripilus</taxon>
    </lineage>
</organism>
<dbReference type="Proteomes" id="UP001212997">
    <property type="component" value="Unassembled WGS sequence"/>
</dbReference>
<dbReference type="AlphaFoldDB" id="A0AAD5VE22"/>
<reference evidence="2" key="1">
    <citation type="submission" date="2022-07" db="EMBL/GenBank/DDBJ databases">
        <title>Genome Sequence of Physisporinus lineatus.</title>
        <authorList>
            <person name="Buettner E."/>
        </authorList>
    </citation>
    <scope>NUCLEOTIDE SEQUENCE</scope>
    <source>
        <strain evidence="2">VT162</strain>
    </source>
</reference>
<evidence type="ECO:0000313" key="3">
    <source>
        <dbReference type="Proteomes" id="UP001212997"/>
    </source>
</evidence>
<name>A0AAD5VE22_9APHY</name>
<comment type="caution">
    <text evidence="2">The sequence shown here is derived from an EMBL/GenBank/DDBJ whole genome shotgun (WGS) entry which is preliminary data.</text>
</comment>
<keyword evidence="3" id="KW-1185">Reference proteome</keyword>
<proteinExistence type="predicted"/>
<protein>
    <submittedName>
        <fullName evidence="2">Uncharacterized protein</fullName>
    </submittedName>
</protein>